<name>A0A5C4MSD5_9RHOB</name>
<keyword evidence="3" id="KW-1185">Reference proteome</keyword>
<dbReference type="InterPro" id="IPR000792">
    <property type="entry name" value="Tscrpt_reg_LuxR_C"/>
</dbReference>
<dbReference type="InterPro" id="IPR036388">
    <property type="entry name" value="WH-like_DNA-bd_sf"/>
</dbReference>
<dbReference type="InterPro" id="IPR016032">
    <property type="entry name" value="Sig_transdc_resp-reg_C-effctor"/>
</dbReference>
<dbReference type="SMART" id="SM00421">
    <property type="entry name" value="HTH_LUXR"/>
    <property type="match status" value="1"/>
</dbReference>
<sequence length="342" mass="37076">MSSVTLSVFDTELFHFSRILKQSLTSLGREALVRLDSRQACLCLGSRGQPDPRRWSSALRRAERVEVNPGPVESVRPMPAEDKGWIERAGHDADAWSAYEIRFASGVVDQVALLCDGDQGESLCEGVLRAIWSMLRESCLREFTGSRRAAADALLWTISHRFGAAVMVLDEHAHILQTNRVGADLLAERRLLRSVSDGLSAATPSDTRALRQAVSECVAGHSGASEVILLIDDPDGPGRLPLSLTRFDGGDGASLAVLVIPQRPDPKRIEKLAQIMGLTPAEARVASLMQLGLPNREAAFIAGIKEQTFNTYAKRVLSKLNVGCRAEAAQMLTWQAGLGLAS</sequence>
<dbReference type="Gene3D" id="1.10.10.10">
    <property type="entry name" value="Winged helix-like DNA-binding domain superfamily/Winged helix DNA-binding domain"/>
    <property type="match status" value="1"/>
</dbReference>
<dbReference type="EMBL" id="VDFU01000017">
    <property type="protein sequence ID" value="TNC48473.1"/>
    <property type="molecule type" value="Genomic_DNA"/>
</dbReference>
<reference evidence="2 3" key="1">
    <citation type="submission" date="2019-06" db="EMBL/GenBank/DDBJ databases">
        <title>YIM 131921 draft genome.</title>
        <authorList>
            <person name="Jiang L."/>
        </authorList>
    </citation>
    <scope>NUCLEOTIDE SEQUENCE [LARGE SCALE GENOMIC DNA]</scope>
    <source>
        <strain evidence="2 3">YIM 131921</strain>
    </source>
</reference>
<evidence type="ECO:0000313" key="3">
    <source>
        <dbReference type="Proteomes" id="UP000305887"/>
    </source>
</evidence>
<feature type="domain" description="HTH luxR-type" evidence="1">
    <location>
        <begin position="275"/>
        <end position="332"/>
    </location>
</feature>
<accession>A0A5C4MSD5</accession>
<dbReference type="SUPFAM" id="SSF46894">
    <property type="entry name" value="C-terminal effector domain of the bipartite response regulators"/>
    <property type="match status" value="1"/>
</dbReference>
<evidence type="ECO:0000259" key="1">
    <source>
        <dbReference type="SMART" id="SM00421"/>
    </source>
</evidence>
<gene>
    <name evidence="2" type="ORF">FHG66_14060</name>
</gene>
<evidence type="ECO:0000313" key="2">
    <source>
        <dbReference type="EMBL" id="TNC48473.1"/>
    </source>
</evidence>
<dbReference type="AlphaFoldDB" id="A0A5C4MSD5"/>
<dbReference type="OrthoDB" id="7851119at2"/>
<dbReference type="Proteomes" id="UP000305887">
    <property type="component" value="Unassembled WGS sequence"/>
</dbReference>
<dbReference type="Pfam" id="PF00196">
    <property type="entry name" value="GerE"/>
    <property type="match status" value="1"/>
</dbReference>
<organism evidence="2 3">
    <name type="scientific">Rubellimicrobium rubrum</name>
    <dbReference type="NCBI Taxonomy" id="2585369"/>
    <lineage>
        <taxon>Bacteria</taxon>
        <taxon>Pseudomonadati</taxon>
        <taxon>Pseudomonadota</taxon>
        <taxon>Alphaproteobacteria</taxon>
        <taxon>Rhodobacterales</taxon>
        <taxon>Roseobacteraceae</taxon>
        <taxon>Rubellimicrobium</taxon>
    </lineage>
</organism>
<proteinExistence type="predicted"/>
<dbReference type="GO" id="GO:0003677">
    <property type="term" value="F:DNA binding"/>
    <property type="evidence" value="ECO:0007669"/>
    <property type="project" value="InterPro"/>
</dbReference>
<protein>
    <submittedName>
        <fullName evidence="2">Helix-turn-helix transcriptional regulator</fullName>
    </submittedName>
</protein>
<dbReference type="GO" id="GO:0006355">
    <property type="term" value="P:regulation of DNA-templated transcription"/>
    <property type="evidence" value="ECO:0007669"/>
    <property type="project" value="InterPro"/>
</dbReference>
<comment type="caution">
    <text evidence="2">The sequence shown here is derived from an EMBL/GenBank/DDBJ whole genome shotgun (WGS) entry which is preliminary data.</text>
</comment>
<dbReference type="RefSeq" id="WP_139077693.1">
    <property type="nucleotide sequence ID" value="NZ_VDFU01000017.1"/>
</dbReference>